<gene>
    <name evidence="2" type="ORF">GBB04_03325</name>
</gene>
<dbReference type="Proteomes" id="UP000429211">
    <property type="component" value="Unassembled WGS sequence"/>
</dbReference>
<keyword evidence="1" id="KW-1133">Transmembrane helix</keyword>
<feature type="transmembrane region" description="Helical" evidence="1">
    <location>
        <begin position="65"/>
        <end position="84"/>
    </location>
</feature>
<dbReference type="AlphaFoldDB" id="A0A7J5TJD7"/>
<keyword evidence="1" id="KW-0812">Transmembrane</keyword>
<name>A0A7J5TJD7_9BIFI</name>
<sequence>MTDDGGNAFRRNGEAWMNWTDLARGVMYAVELVLCVKVLGDWMMPAGRHGPDPSTGMARGLRAAGWILTVLYACGVGKSLMYLRFGWDDDVLPVDYVNLALVTANTLVWIVLAWRHRGR</sequence>
<evidence type="ECO:0000256" key="1">
    <source>
        <dbReference type="SAM" id="Phobius"/>
    </source>
</evidence>
<protein>
    <submittedName>
        <fullName evidence="2">Uncharacterized protein</fullName>
    </submittedName>
</protein>
<proteinExistence type="predicted"/>
<reference evidence="2 3" key="1">
    <citation type="journal article" date="2019" name="Nat. Med.">
        <title>A library of human gut bacterial isolates paired with longitudinal multiomics data enables mechanistic microbiome research.</title>
        <authorList>
            <person name="Poyet M."/>
            <person name="Groussin M."/>
            <person name="Gibbons S.M."/>
            <person name="Avila-Pacheco J."/>
            <person name="Jiang X."/>
            <person name="Kearney S.M."/>
            <person name="Perrotta A.R."/>
            <person name="Berdy B."/>
            <person name="Zhao S."/>
            <person name="Lieberman T.D."/>
            <person name="Swanson P.K."/>
            <person name="Smith M."/>
            <person name="Roesemann S."/>
            <person name="Alexander J.E."/>
            <person name="Rich S.A."/>
            <person name="Livny J."/>
            <person name="Vlamakis H."/>
            <person name="Clish C."/>
            <person name="Bullock K."/>
            <person name="Deik A."/>
            <person name="Scott J."/>
            <person name="Pierce K.A."/>
            <person name="Xavier R.J."/>
            <person name="Alm E.J."/>
        </authorList>
    </citation>
    <scope>NUCLEOTIDE SEQUENCE [LARGE SCALE GENOMIC DNA]</scope>
    <source>
        <strain evidence="2 3">BIOML-A2</strain>
    </source>
</reference>
<comment type="caution">
    <text evidence="2">The sequence shown here is derived from an EMBL/GenBank/DDBJ whole genome shotgun (WGS) entry which is preliminary data.</text>
</comment>
<dbReference type="EMBL" id="WDPD01000002">
    <property type="protein sequence ID" value="KAB7462022.1"/>
    <property type="molecule type" value="Genomic_DNA"/>
</dbReference>
<evidence type="ECO:0000313" key="3">
    <source>
        <dbReference type="Proteomes" id="UP000429211"/>
    </source>
</evidence>
<evidence type="ECO:0000313" key="2">
    <source>
        <dbReference type="EMBL" id="KAB7462022.1"/>
    </source>
</evidence>
<keyword evidence="1" id="KW-0472">Membrane</keyword>
<feature type="transmembrane region" description="Helical" evidence="1">
    <location>
        <begin position="96"/>
        <end position="114"/>
    </location>
</feature>
<organism evidence="2 3">
    <name type="scientific">Bifidobacterium dentium</name>
    <dbReference type="NCBI Taxonomy" id="1689"/>
    <lineage>
        <taxon>Bacteria</taxon>
        <taxon>Bacillati</taxon>
        <taxon>Actinomycetota</taxon>
        <taxon>Actinomycetes</taxon>
        <taxon>Bifidobacteriales</taxon>
        <taxon>Bifidobacteriaceae</taxon>
        <taxon>Bifidobacterium</taxon>
    </lineage>
</organism>
<accession>A0A7J5TJD7</accession>